<feature type="domain" description="HTH tetR-type" evidence="3">
    <location>
        <begin position="6"/>
        <end position="66"/>
    </location>
</feature>
<organism evidence="4 5">
    <name type="scientific">Actinoplanes derwentensis</name>
    <dbReference type="NCBI Taxonomy" id="113562"/>
    <lineage>
        <taxon>Bacteria</taxon>
        <taxon>Bacillati</taxon>
        <taxon>Actinomycetota</taxon>
        <taxon>Actinomycetes</taxon>
        <taxon>Micromonosporales</taxon>
        <taxon>Micromonosporaceae</taxon>
        <taxon>Actinoplanes</taxon>
    </lineage>
</organism>
<proteinExistence type="predicted"/>
<evidence type="ECO:0000313" key="5">
    <source>
        <dbReference type="Proteomes" id="UP000198688"/>
    </source>
</evidence>
<accession>A0A1H1VNJ6</accession>
<dbReference type="OrthoDB" id="1669699at2"/>
<name>A0A1H1VNJ6_9ACTN</name>
<dbReference type="Proteomes" id="UP000198688">
    <property type="component" value="Chromosome I"/>
</dbReference>
<gene>
    <name evidence="4" type="ORF">SAMN04489716_1822</name>
</gene>
<evidence type="ECO:0000259" key="3">
    <source>
        <dbReference type="PROSITE" id="PS50977"/>
    </source>
</evidence>
<sequence length="217" mass="23670">MLPVTEPAGRRVRTAALELFAERGFHGTGIRDLAQRAGVSTATLYHYMGTKEDLLAEIMRDSMRLLLRAASPTGTGGTPTERIARLTRIHVLAHAARPLHTRVADDELRALSPGSRAEITALRDEYERFWQSAIDDGVSTGEFRVQAPGVARLALLEMCSGVARWYRPDGPLTAGELAARYVEMALGLLTVDGIRLEPDPGAVGDMDRLVAELWPPS</sequence>
<dbReference type="GO" id="GO:0000976">
    <property type="term" value="F:transcription cis-regulatory region binding"/>
    <property type="evidence" value="ECO:0007669"/>
    <property type="project" value="TreeGrafter"/>
</dbReference>
<dbReference type="InterPro" id="IPR009057">
    <property type="entry name" value="Homeodomain-like_sf"/>
</dbReference>
<protein>
    <submittedName>
        <fullName evidence="4">DNA-binding transcriptional regulator, AcrR family</fullName>
    </submittedName>
</protein>
<reference evidence="4 5" key="1">
    <citation type="submission" date="2016-10" db="EMBL/GenBank/DDBJ databases">
        <authorList>
            <person name="de Groot N.N."/>
        </authorList>
    </citation>
    <scope>NUCLEOTIDE SEQUENCE [LARGE SCALE GENOMIC DNA]</scope>
    <source>
        <strain evidence="4 5">DSM 43941</strain>
    </source>
</reference>
<dbReference type="Pfam" id="PF00440">
    <property type="entry name" value="TetR_N"/>
    <property type="match status" value="1"/>
</dbReference>
<evidence type="ECO:0000313" key="4">
    <source>
        <dbReference type="EMBL" id="SDS86303.1"/>
    </source>
</evidence>
<dbReference type="PROSITE" id="PS50977">
    <property type="entry name" value="HTH_TETR_2"/>
    <property type="match status" value="1"/>
</dbReference>
<dbReference type="InterPro" id="IPR050109">
    <property type="entry name" value="HTH-type_TetR-like_transc_reg"/>
</dbReference>
<dbReference type="Gene3D" id="1.10.357.10">
    <property type="entry name" value="Tetracycline Repressor, domain 2"/>
    <property type="match status" value="1"/>
</dbReference>
<dbReference type="PANTHER" id="PTHR30055">
    <property type="entry name" value="HTH-TYPE TRANSCRIPTIONAL REGULATOR RUTR"/>
    <property type="match status" value="1"/>
</dbReference>
<dbReference type="PRINTS" id="PR00455">
    <property type="entry name" value="HTHTETR"/>
</dbReference>
<evidence type="ECO:0000256" key="1">
    <source>
        <dbReference type="ARBA" id="ARBA00023125"/>
    </source>
</evidence>
<dbReference type="SUPFAM" id="SSF48498">
    <property type="entry name" value="Tetracyclin repressor-like, C-terminal domain"/>
    <property type="match status" value="1"/>
</dbReference>
<dbReference type="InterPro" id="IPR036271">
    <property type="entry name" value="Tet_transcr_reg_TetR-rel_C_sf"/>
</dbReference>
<dbReference type="EMBL" id="LT629758">
    <property type="protein sequence ID" value="SDS86303.1"/>
    <property type="molecule type" value="Genomic_DNA"/>
</dbReference>
<dbReference type="Pfam" id="PF17932">
    <property type="entry name" value="TetR_C_24"/>
    <property type="match status" value="1"/>
</dbReference>
<evidence type="ECO:0000256" key="2">
    <source>
        <dbReference type="PROSITE-ProRule" id="PRU00335"/>
    </source>
</evidence>
<keyword evidence="5" id="KW-1185">Reference proteome</keyword>
<dbReference type="InterPro" id="IPR001647">
    <property type="entry name" value="HTH_TetR"/>
</dbReference>
<dbReference type="InterPro" id="IPR041490">
    <property type="entry name" value="KstR2_TetR_C"/>
</dbReference>
<dbReference type="AlphaFoldDB" id="A0A1H1VNJ6"/>
<dbReference type="STRING" id="113562.SAMN04489716_1822"/>
<dbReference type="PANTHER" id="PTHR30055:SF200">
    <property type="entry name" value="HTH-TYPE TRANSCRIPTIONAL REPRESSOR BDCR"/>
    <property type="match status" value="1"/>
</dbReference>
<dbReference type="GO" id="GO:0003700">
    <property type="term" value="F:DNA-binding transcription factor activity"/>
    <property type="evidence" value="ECO:0007669"/>
    <property type="project" value="TreeGrafter"/>
</dbReference>
<feature type="DNA-binding region" description="H-T-H motif" evidence="2">
    <location>
        <begin position="29"/>
        <end position="48"/>
    </location>
</feature>
<keyword evidence="1 2" id="KW-0238">DNA-binding</keyword>
<dbReference type="SUPFAM" id="SSF46689">
    <property type="entry name" value="Homeodomain-like"/>
    <property type="match status" value="1"/>
</dbReference>